<evidence type="ECO:0000313" key="1">
    <source>
        <dbReference type="EMBL" id="MCL1116443.1"/>
    </source>
</evidence>
<protein>
    <submittedName>
        <fullName evidence="1">Uncharacterized protein</fullName>
    </submittedName>
</protein>
<dbReference type="Pfam" id="PF21790">
    <property type="entry name" value="OGG"/>
    <property type="match status" value="1"/>
</dbReference>
<dbReference type="EMBL" id="JAKILK010000001">
    <property type="protein sequence ID" value="MCL1116443.1"/>
    <property type="molecule type" value="Genomic_DNA"/>
</dbReference>
<organism evidence="1 2">
    <name type="scientific">Shewanella aestuarii</name>
    <dbReference type="NCBI Taxonomy" id="1028752"/>
    <lineage>
        <taxon>Bacteria</taxon>
        <taxon>Pseudomonadati</taxon>
        <taxon>Pseudomonadota</taxon>
        <taxon>Gammaproteobacteria</taxon>
        <taxon>Alteromonadales</taxon>
        <taxon>Shewanellaceae</taxon>
        <taxon>Shewanella</taxon>
    </lineage>
</organism>
<dbReference type="RefSeq" id="WP_188842963.1">
    <property type="nucleotide sequence ID" value="NZ_BMOT01000011.1"/>
</dbReference>
<name>A0ABT0KY95_9GAMM</name>
<dbReference type="InterPro" id="IPR048868">
    <property type="entry name" value="OGG-like_put"/>
</dbReference>
<dbReference type="Proteomes" id="UP001203212">
    <property type="component" value="Unassembled WGS sequence"/>
</dbReference>
<comment type="caution">
    <text evidence="1">The sequence shown here is derived from an EMBL/GenBank/DDBJ whole genome shotgun (WGS) entry which is preliminary data.</text>
</comment>
<sequence>MNNYATLIGQMPIDNHAIETKLSTWKKYELEFPDVWELIESLFSSQQTLKLSRLELKDIAKSKDYKKLIVATILWGYSSGMRGNNFSKIVKNIDNIVCLLDEAKNGVENWQSHFSKVKKISGLGLSTYSKFVYFVGGKVEGSEPLILDVRVIDAINTGLYQEFNCVRNITYTNAPTIYPEYLKAAKLFSANSNCSAEQVEMFLFMFGQNLKKHT</sequence>
<evidence type="ECO:0000313" key="2">
    <source>
        <dbReference type="Proteomes" id="UP001203212"/>
    </source>
</evidence>
<reference evidence="1 2" key="1">
    <citation type="submission" date="2022-01" db="EMBL/GenBank/DDBJ databases">
        <title>Whole genome-based taxonomy of the Shewanellaceae.</title>
        <authorList>
            <person name="Martin-Rodriguez A.J."/>
        </authorList>
    </citation>
    <scope>NUCLEOTIDE SEQUENCE [LARGE SCALE GENOMIC DNA]</scope>
    <source>
        <strain evidence="1 2">JCM 17801</strain>
    </source>
</reference>
<gene>
    <name evidence="1" type="ORF">L2689_04195</name>
</gene>
<keyword evidence="2" id="KW-1185">Reference proteome</keyword>
<proteinExistence type="predicted"/>
<accession>A0ABT0KY95</accession>